<proteinExistence type="predicted"/>
<gene>
    <name evidence="1" type="ORF">PMEA_00012916</name>
</gene>
<reference evidence="1 2" key="1">
    <citation type="submission" date="2022-05" db="EMBL/GenBank/DDBJ databases">
        <authorList>
            <consortium name="Genoscope - CEA"/>
            <person name="William W."/>
        </authorList>
    </citation>
    <scope>NUCLEOTIDE SEQUENCE [LARGE SCALE GENOMIC DNA]</scope>
</reference>
<sequence length="89" mass="10158">NVYGIFGKKSNKKLIERYEHFALGNCNALKLSRMLKVTVSRRGVLGAKYLPLKVAFDQKNKRLHPEPTKNAKWITVCGAEDQHCKCLKN</sequence>
<evidence type="ECO:0000313" key="1">
    <source>
        <dbReference type="EMBL" id="CAH3127200.1"/>
    </source>
</evidence>
<feature type="non-terminal residue" evidence="1">
    <location>
        <position position="1"/>
    </location>
</feature>
<comment type="caution">
    <text evidence="1">The sequence shown here is derived from an EMBL/GenBank/DDBJ whole genome shotgun (WGS) entry which is preliminary data.</text>
</comment>
<evidence type="ECO:0000313" key="2">
    <source>
        <dbReference type="Proteomes" id="UP001159428"/>
    </source>
</evidence>
<organism evidence="1 2">
    <name type="scientific">Pocillopora meandrina</name>
    <dbReference type="NCBI Taxonomy" id="46732"/>
    <lineage>
        <taxon>Eukaryota</taxon>
        <taxon>Metazoa</taxon>
        <taxon>Cnidaria</taxon>
        <taxon>Anthozoa</taxon>
        <taxon>Hexacorallia</taxon>
        <taxon>Scleractinia</taxon>
        <taxon>Astrocoeniina</taxon>
        <taxon>Pocilloporidae</taxon>
        <taxon>Pocillopora</taxon>
    </lineage>
</organism>
<dbReference type="Proteomes" id="UP001159428">
    <property type="component" value="Unassembled WGS sequence"/>
</dbReference>
<name>A0AAU9WVN0_9CNID</name>
<dbReference type="EMBL" id="CALNXJ010000022">
    <property type="protein sequence ID" value="CAH3127200.1"/>
    <property type="molecule type" value="Genomic_DNA"/>
</dbReference>
<keyword evidence="2" id="KW-1185">Reference proteome</keyword>
<protein>
    <submittedName>
        <fullName evidence="1">Uncharacterized protein</fullName>
    </submittedName>
</protein>
<dbReference type="AlphaFoldDB" id="A0AAU9WVN0"/>
<accession>A0AAU9WVN0</accession>